<feature type="domain" description="Resolvase/invertase-type recombinase catalytic" evidence="5">
    <location>
        <begin position="14"/>
        <end position="146"/>
    </location>
</feature>
<dbReference type="SUPFAM" id="SSF53041">
    <property type="entry name" value="Resolvase-like"/>
    <property type="match status" value="1"/>
</dbReference>
<protein>
    <submittedName>
        <fullName evidence="6">Recombinase family protein</fullName>
    </submittedName>
</protein>
<sequence>MEDQSTEFSKPKMKKIAYLRVSTAEQRPDRQIDGLKMMCDEIHIETLSAVSRRRPVYDQVLALLGPGDTLVVWDLDKAFRSVVDALVEGEKLRKRGVHFLIANLRIDTSTPGGIFVYTIMSALAEFERRTLSQRTKEGLAAARRRGAKIGRPSKLTQTQLQDAQRRLRADRKALGKIATECGVAPWTLTRALRRWQLTY</sequence>
<dbReference type="SMART" id="SM00857">
    <property type="entry name" value="Resolvase"/>
    <property type="match status" value="1"/>
</dbReference>
<keyword evidence="2" id="KW-0238">DNA-binding</keyword>
<evidence type="ECO:0000256" key="3">
    <source>
        <dbReference type="ARBA" id="ARBA00023172"/>
    </source>
</evidence>
<comment type="caution">
    <text evidence="6">The sequence shown here is derived from an EMBL/GenBank/DDBJ whole genome shotgun (WGS) entry which is preliminary data.</text>
</comment>
<evidence type="ECO:0000256" key="2">
    <source>
        <dbReference type="ARBA" id="ARBA00023125"/>
    </source>
</evidence>
<dbReference type="InterPro" id="IPR006119">
    <property type="entry name" value="Resolv_N"/>
</dbReference>
<dbReference type="PANTHER" id="PTHR30461">
    <property type="entry name" value="DNA-INVERTASE FROM LAMBDOID PROPHAGE"/>
    <property type="match status" value="1"/>
</dbReference>
<evidence type="ECO:0000259" key="5">
    <source>
        <dbReference type="PROSITE" id="PS51736"/>
    </source>
</evidence>
<dbReference type="PROSITE" id="PS51736">
    <property type="entry name" value="RECOMBINASES_3"/>
    <property type="match status" value="1"/>
</dbReference>
<evidence type="ECO:0000313" key="6">
    <source>
        <dbReference type="EMBL" id="MFC3970145.1"/>
    </source>
</evidence>
<feature type="active site" description="O-(5'-phospho-DNA)-serine intermediate" evidence="4">
    <location>
        <position position="22"/>
    </location>
</feature>
<dbReference type="EMBL" id="JBHSBD010000096">
    <property type="protein sequence ID" value="MFC3970145.1"/>
    <property type="molecule type" value="Genomic_DNA"/>
</dbReference>
<reference evidence="7" key="1">
    <citation type="journal article" date="2019" name="Int. J. Syst. Evol. Microbiol.">
        <title>The Global Catalogue of Microorganisms (GCM) 10K type strain sequencing project: providing services to taxonomists for standard genome sequencing and annotation.</title>
        <authorList>
            <consortium name="The Broad Institute Genomics Platform"/>
            <consortium name="The Broad Institute Genome Sequencing Center for Infectious Disease"/>
            <person name="Wu L."/>
            <person name="Ma J."/>
        </authorList>
    </citation>
    <scope>NUCLEOTIDE SEQUENCE [LARGE SCALE GENOMIC DNA]</scope>
    <source>
        <strain evidence="7">TBRC 5781</strain>
    </source>
</reference>
<dbReference type="InterPro" id="IPR036162">
    <property type="entry name" value="Resolvase-like_N_sf"/>
</dbReference>
<accession>A0ABV8ED92</accession>
<dbReference type="CDD" id="cd03768">
    <property type="entry name" value="SR_ResInv"/>
    <property type="match status" value="1"/>
</dbReference>
<evidence type="ECO:0000313" key="7">
    <source>
        <dbReference type="Proteomes" id="UP001595697"/>
    </source>
</evidence>
<dbReference type="PROSITE" id="PS00397">
    <property type="entry name" value="RECOMBINASES_1"/>
    <property type="match status" value="1"/>
</dbReference>
<keyword evidence="7" id="KW-1185">Reference proteome</keyword>
<dbReference type="InterPro" id="IPR006118">
    <property type="entry name" value="Recombinase_CS"/>
</dbReference>
<name>A0ABV8ED92_9HYPH</name>
<keyword evidence="1" id="KW-0229">DNA integration</keyword>
<dbReference type="Gene3D" id="3.40.50.1390">
    <property type="entry name" value="Resolvase, N-terminal catalytic domain"/>
    <property type="match status" value="1"/>
</dbReference>
<organism evidence="6 7">
    <name type="scientific">Rhizobium lemnae</name>
    <dbReference type="NCBI Taxonomy" id="1214924"/>
    <lineage>
        <taxon>Bacteria</taxon>
        <taxon>Pseudomonadati</taxon>
        <taxon>Pseudomonadota</taxon>
        <taxon>Alphaproteobacteria</taxon>
        <taxon>Hyphomicrobiales</taxon>
        <taxon>Rhizobiaceae</taxon>
        <taxon>Rhizobium/Agrobacterium group</taxon>
        <taxon>Rhizobium</taxon>
    </lineage>
</organism>
<dbReference type="Proteomes" id="UP001595697">
    <property type="component" value="Unassembled WGS sequence"/>
</dbReference>
<evidence type="ECO:0000256" key="1">
    <source>
        <dbReference type="ARBA" id="ARBA00022908"/>
    </source>
</evidence>
<dbReference type="RefSeq" id="WP_247262924.1">
    <property type="nucleotide sequence ID" value="NZ_JALJQZ010000099.1"/>
</dbReference>
<proteinExistence type="predicted"/>
<gene>
    <name evidence="6" type="ORF">ACFOVS_18825</name>
</gene>
<dbReference type="Pfam" id="PF00239">
    <property type="entry name" value="Resolvase"/>
    <property type="match status" value="1"/>
</dbReference>
<keyword evidence="3" id="KW-0233">DNA recombination</keyword>
<dbReference type="PANTHER" id="PTHR30461:SF2">
    <property type="entry name" value="SERINE RECOMBINASE PINE-RELATED"/>
    <property type="match status" value="1"/>
</dbReference>
<dbReference type="InterPro" id="IPR050639">
    <property type="entry name" value="SSR_resolvase"/>
</dbReference>
<evidence type="ECO:0000256" key="4">
    <source>
        <dbReference type="PROSITE-ProRule" id="PRU10137"/>
    </source>
</evidence>